<dbReference type="Proteomes" id="UP000030661">
    <property type="component" value="Unassembled WGS sequence"/>
</dbReference>
<feature type="transmembrane region" description="Helical" evidence="6">
    <location>
        <begin position="54"/>
        <end position="72"/>
    </location>
</feature>
<keyword evidence="4 6" id="KW-1133">Transmembrane helix</keyword>
<evidence type="ECO:0000256" key="4">
    <source>
        <dbReference type="ARBA" id="ARBA00022989"/>
    </source>
</evidence>
<evidence type="ECO:0000256" key="5">
    <source>
        <dbReference type="ARBA" id="ARBA00023136"/>
    </source>
</evidence>
<keyword evidence="5 6" id="KW-0472">Membrane</keyword>
<dbReference type="HOGENOM" id="CLU_022017_7_4_0"/>
<gene>
    <name evidence="7" type="ORF">U27_06398</name>
</gene>
<evidence type="ECO:0000256" key="2">
    <source>
        <dbReference type="ARBA" id="ARBA00022475"/>
    </source>
</evidence>
<protein>
    <submittedName>
        <fullName evidence="7">Polysaccharide biosynthesis protein</fullName>
    </submittedName>
</protein>
<comment type="subcellular location">
    <subcellularLocation>
        <location evidence="1">Cell membrane</location>
        <topology evidence="1">Multi-pass membrane protein</topology>
    </subcellularLocation>
</comment>
<evidence type="ECO:0000256" key="1">
    <source>
        <dbReference type="ARBA" id="ARBA00004651"/>
    </source>
</evidence>
<dbReference type="GO" id="GO:0005886">
    <property type="term" value="C:plasma membrane"/>
    <property type="evidence" value="ECO:0007669"/>
    <property type="project" value="UniProtKB-SubCell"/>
</dbReference>
<dbReference type="InterPro" id="IPR050833">
    <property type="entry name" value="Poly_Biosynth_Transport"/>
</dbReference>
<keyword evidence="8" id="KW-1185">Reference proteome</keyword>
<dbReference type="PANTHER" id="PTHR30250">
    <property type="entry name" value="PST FAMILY PREDICTED COLANIC ACID TRANSPORTER"/>
    <property type="match status" value="1"/>
</dbReference>
<feature type="transmembrane region" description="Helical" evidence="6">
    <location>
        <begin position="181"/>
        <end position="201"/>
    </location>
</feature>
<evidence type="ECO:0000313" key="8">
    <source>
        <dbReference type="Proteomes" id="UP000030661"/>
    </source>
</evidence>
<feature type="transmembrane region" description="Helical" evidence="6">
    <location>
        <begin position="330"/>
        <end position="350"/>
    </location>
</feature>
<reference evidence="7" key="1">
    <citation type="journal article" date="2015" name="PeerJ">
        <title>First genomic representation of candidate bacterial phylum KSB3 points to enhanced environmental sensing as a trigger of wastewater bulking.</title>
        <authorList>
            <person name="Sekiguchi Y."/>
            <person name="Ohashi A."/>
            <person name="Parks D.H."/>
            <person name="Yamauchi T."/>
            <person name="Tyson G.W."/>
            <person name="Hugenholtz P."/>
        </authorList>
    </citation>
    <scope>NUCLEOTIDE SEQUENCE [LARGE SCALE GENOMIC DNA]</scope>
</reference>
<dbReference type="AlphaFoldDB" id="A0A081C4A9"/>
<keyword evidence="2" id="KW-1003">Cell membrane</keyword>
<organism evidence="7">
    <name type="scientific">Vecturithrix granuli</name>
    <dbReference type="NCBI Taxonomy" id="1499967"/>
    <lineage>
        <taxon>Bacteria</taxon>
        <taxon>Candidatus Moduliflexota</taxon>
        <taxon>Candidatus Vecturitrichia</taxon>
        <taxon>Candidatus Vecturitrichales</taxon>
        <taxon>Candidatus Vecturitrichaceae</taxon>
        <taxon>Candidatus Vecturithrix</taxon>
    </lineage>
</organism>
<feature type="transmembrane region" description="Helical" evidence="6">
    <location>
        <begin position="298"/>
        <end position="324"/>
    </location>
</feature>
<feature type="transmembrane region" description="Helical" evidence="6">
    <location>
        <begin position="422"/>
        <end position="441"/>
    </location>
</feature>
<feature type="transmembrane region" description="Helical" evidence="6">
    <location>
        <begin position="84"/>
        <end position="106"/>
    </location>
</feature>
<dbReference type="Pfam" id="PF13440">
    <property type="entry name" value="Polysacc_synt_3"/>
    <property type="match status" value="1"/>
</dbReference>
<keyword evidence="3 6" id="KW-0812">Transmembrane</keyword>
<feature type="transmembrane region" description="Helical" evidence="6">
    <location>
        <begin position="253"/>
        <end position="277"/>
    </location>
</feature>
<dbReference type="PANTHER" id="PTHR30250:SF11">
    <property type="entry name" value="O-ANTIGEN TRANSPORTER-RELATED"/>
    <property type="match status" value="1"/>
</dbReference>
<feature type="transmembrane region" description="Helical" evidence="6">
    <location>
        <begin position="362"/>
        <end position="382"/>
    </location>
</feature>
<accession>A0A081C4A9</accession>
<evidence type="ECO:0000256" key="3">
    <source>
        <dbReference type="ARBA" id="ARBA00022692"/>
    </source>
</evidence>
<sequence>MLRKTIKELGLHSIIYSLGGFASVIASIILLPIYTRFLSRTDYGIIEVIDTIRAQLIVILLAGFVPAMAKFYNEANSEDKKRDVVGTSFWFIVVSGLVWIALLFLFDNALAEQFLTSAKFVVYIDLGIILLFIQAFLTTGESYLNIRKKSQLFLIASLSRLGLNIAANLYFIIVLRLQARGMLYGELLSSVIVGIVLVGYLAKTNGLRFRSRLLVNMLKFGLPFIPTTFSATLMHKADRLLLPRFTSLQDVGVYGLGYRFPFMLNSLLLDSFGRIWYASVMYEIAAQKDYQKIYAKVTTYFVTVYVVAQYLLIIMAPTIVRILAAPEYFQAWKVVQVIGIGMCFYSFHNFFVTGAFIKNKTWYLPVSHILAACINIALNWYLLPRYGYMAAAWNTVITYLVFSILNFFLFRKVYPIPFEFGRLGFLLGIGIGLVLINNALFLQNSILEFFKELVFSTILPLLLVFGPYLEHDEKESLAEELKKIHPALASFYTRLQQKSWIKKK</sequence>
<evidence type="ECO:0000313" key="7">
    <source>
        <dbReference type="EMBL" id="GAK59414.1"/>
    </source>
</evidence>
<dbReference type="STRING" id="1499967.U27_06398"/>
<evidence type="ECO:0000256" key="6">
    <source>
        <dbReference type="SAM" id="Phobius"/>
    </source>
</evidence>
<feature type="transmembrane region" description="Helical" evidence="6">
    <location>
        <begin position="12"/>
        <end position="34"/>
    </location>
</feature>
<name>A0A081C4A9_VECG1</name>
<feature type="transmembrane region" description="Helical" evidence="6">
    <location>
        <begin position="388"/>
        <end position="410"/>
    </location>
</feature>
<feature type="transmembrane region" description="Helical" evidence="6">
    <location>
        <begin position="118"/>
        <end position="140"/>
    </location>
</feature>
<feature type="transmembrane region" description="Helical" evidence="6">
    <location>
        <begin position="213"/>
        <end position="233"/>
    </location>
</feature>
<proteinExistence type="predicted"/>
<dbReference type="EMBL" id="DF820470">
    <property type="protein sequence ID" value="GAK59414.1"/>
    <property type="molecule type" value="Genomic_DNA"/>
</dbReference>
<feature type="transmembrane region" description="Helical" evidence="6">
    <location>
        <begin position="152"/>
        <end position="175"/>
    </location>
</feature>